<accession>A0ABS2PB13</accession>
<comment type="similarity">
    <text evidence="2 8">Belongs to the CarA family.</text>
</comment>
<evidence type="ECO:0000256" key="8">
    <source>
        <dbReference type="HAMAP-Rule" id="MF_01209"/>
    </source>
</evidence>
<comment type="caution">
    <text evidence="10">The sequence shown here is derived from an EMBL/GenBank/DDBJ whole genome shotgun (WGS) entry which is preliminary data.</text>
</comment>
<feature type="binding site" evidence="8">
    <location>
        <position position="251"/>
    </location>
    <ligand>
        <name>L-glutamine</name>
        <dbReference type="ChEBI" id="CHEBI:58359"/>
    </ligand>
</feature>
<dbReference type="InterPro" id="IPR036480">
    <property type="entry name" value="CarbP_synth_ssu_N_sf"/>
</dbReference>
<evidence type="ECO:0000256" key="6">
    <source>
        <dbReference type="ARBA" id="ARBA00022962"/>
    </source>
</evidence>
<dbReference type="Gene3D" id="3.50.30.20">
    <property type="entry name" value="Carbamoyl-phosphate synthase small subunit, N-terminal domain"/>
    <property type="match status" value="1"/>
</dbReference>
<feature type="active site" description="Nucleophile" evidence="8">
    <location>
        <position position="247"/>
    </location>
</feature>
<dbReference type="RefSeq" id="WP_204696817.1">
    <property type="nucleotide sequence ID" value="NZ_JAFBEC010000004.1"/>
</dbReference>
<dbReference type="PRINTS" id="PR00096">
    <property type="entry name" value="GATASE"/>
</dbReference>
<feature type="binding site" evidence="8">
    <location>
        <position position="45"/>
    </location>
    <ligand>
        <name>L-glutamine</name>
        <dbReference type="ChEBI" id="CHEBI:58359"/>
    </ligand>
</feature>
<keyword evidence="8" id="KW-0028">Amino-acid biosynthesis</keyword>
<feature type="binding site" evidence="8">
    <location>
        <position position="220"/>
    </location>
    <ligand>
        <name>L-glutamine</name>
        <dbReference type="ChEBI" id="CHEBI:58359"/>
    </ligand>
</feature>
<dbReference type="Pfam" id="PF00988">
    <property type="entry name" value="CPSase_sm_chain"/>
    <property type="match status" value="1"/>
</dbReference>
<proteinExistence type="inferred from homology"/>
<keyword evidence="4 8" id="KW-0547">Nucleotide-binding</keyword>
<dbReference type="SUPFAM" id="SSF52021">
    <property type="entry name" value="Carbamoyl phosphate synthetase, small subunit N-terminal domain"/>
    <property type="match status" value="1"/>
</dbReference>
<feature type="domain" description="Carbamoyl-phosphate synthase small subunit N-terminal" evidence="9">
    <location>
        <begin position="1"/>
        <end position="131"/>
    </location>
</feature>
<evidence type="ECO:0000256" key="7">
    <source>
        <dbReference type="ARBA" id="ARBA00048816"/>
    </source>
</evidence>
<keyword evidence="6 8" id="KW-0315">Glutamine amidotransferase</keyword>
<organism evidence="10 11">
    <name type="scientific">Geomicrobium sediminis</name>
    <dbReference type="NCBI Taxonomy" id="1347788"/>
    <lineage>
        <taxon>Bacteria</taxon>
        <taxon>Bacillati</taxon>
        <taxon>Bacillota</taxon>
        <taxon>Bacilli</taxon>
        <taxon>Bacillales</taxon>
        <taxon>Geomicrobium</taxon>
    </lineage>
</organism>
<dbReference type="HAMAP" id="MF_01209">
    <property type="entry name" value="CPSase_S_chain"/>
    <property type="match status" value="1"/>
</dbReference>
<comment type="catalytic activity">
    <reaction evidence="8">
        <text>L-glutamine + H2O = L-glutamate + NH4(+)</text>
        <dbReference type="Rhea" id="RHEA:15889"/>
        <dbReference type="ChEBI" id="CHEBI:15377"/>
        <dbReference type="ChEBI" id="CHEBI:28938"/>
        <dbReference type="ChEBI" id="CHEBI:29985"/>
        <dbReference type="ChEBI" id="CHEBI:58359"/>
    </reaction>
</comment>
<protein>
    <recommendedName>
        <fullName evidence="8">Carbamoyl phosphate synthase small chain</fullName>
        <ecNumber evidence="8">6.3.5.5</ecNumber>
    </recommendedName>
    <alternativeName>
        <fullName evidence="8">Carbamoyl phosphate synthetase glutamine chain</fullName>
    </alternativeName>
</protein>
<keyword evidence="5 8" id="KW-0067">ATP-binding</keyword>
<comment type="pathway">
    <text evidence="1 8">Amino-acid biosynthesis; L-arginine biosynthesis; carbamoyl phosphate from bicarbonate: step 1/1.</text>
</comment>
<dbReference type="SMART" id="SM01097">
    <property type="entry name" value="CPSase_sm_chain"/>
    <property type="match status" value="1"/>
</dbReference>
<dbReference type="InterPro" id="IPR035686">
    <property type="entry name" value="CPSase_GATase1"/>
</dbReference>
<gene>
    <name evidence="8" type="primary">carA</name>
    <name evidence="10" type="ORF">JOD17_001613</name>
</gene>
<dbReference type="PROSITE" id="PS51273">
    <property type="entry name" value="GATASE_TYPE_1"/>
    <property type="match status" value="1"/>
</dbReference>
<name>A0ABS2PB13_9BACL</name>
<dbReference type="InterPro" id="IPR017926">
    <property type="entry name" value="GATASE"/>
</dbReference>
<sequence>MVRKVILEDGYVFTGTGFGSDKEQSGEIVFNTGMTGYQEIMSDPSYAGQIITFTYPLIGNYGVNRSDFETLVPAVKGVVVKSRSPYPNHWKSEESFDELLTRFDIPGIEGIDTRELTKRIREKGTVRAIICNGEVNEEDVINRLKSEAPLTNQVESVSTKNTYTVPGGGGPKVVLIDYGAKQNIMRELLKRGCEVKVVPFNVSAEDVLAENPDGVMLSNGPGDPRDVKESVETVKALVGKTKIFGICLGHQLLCLALGAEAEKMKFGHRGSNHPVKHIPTGKVTMTAQNHGFAIKRESLENTSLIVTHVAVNDGSVEGVELKDQSAFSVQYHPEAAPGPMDANDLFDQFMNRILQPAGEMTKNA</sequence>
<feature type="binding site" evidence="8">
    <location>
        <position position="289"/>
    </location>
    <ligand>
        <name>L-glutamine</name>
        <dbReference type="ChEBI" id="CHEBI:58359"/>
    </ligand>
</feature>
<evidence type="ECO:0000256" key="5">
    <source>
        <dbReference type="ARBA" id="ARBA00022840"/>
    </source>
</evidence>
<dbReference type="InterPro" id="IPR006274">
    <property type="entry name" value="CarbamoylP_synth_ssu"/>
</dbReference>
<dbReference type="PANTHER" id="PTHR43418">
    <property type="entry name" value="MULTIFUNCTIONAL TRYPTOPHAN BIOSYNTHESIS PROTEIN-RELATED"/>
    <property type="match status" value="1"/>
</dbReference>
<dbReference type="SUPFAM" id="SSF52317">
    <property type="entry name" value="Class I glutamine amidotransferase-like"/>
    <property type="match status" value="1"/>
</dbReference>
<dbReference type="CDD" id="cd01744">
    <property type="entry name" value="GATase1_CPSase"/>
    <property type="match status" value="1"/>
</dbReference>
<comment type="subunit">
    <text evidence="8">Composed of two chains; the small (or glutamine) chain promotes the hydrolysis of glutamine to ammonia, which is used by the large (or ammonia) chain to synthesize carbamoyl phosphate. Tetramer of heterodimers (alpha,beta)4.</text>
</comment>
<keyword evidence="3 8" id="KW-0436">Ligase</keyword>
<feature type="binding site" evidence="8">
    <location>
        <position position="248"/>
    </location>
    <ligand>
        <name>L-glutamine</name>
        <dbReference type="ChEBI" id="CHEBI:58359"/>
    </ligand>
</feature>
<dbReference type="PRINTS" id="PR00097">
    <property type="entry name" value="ANTSNTHASEII"/>
</dbReference>
<evidence type="ECO:0000256" key="4">
    <source>
        <dbReference type="ARBA" id="ARBA00022741"/>
    </source>
</evidence>
<evidence type="ECO:0000256" key="1">
    <source>
        <dbReference type="ARBA" id="ARBA00005077"/>
    </source>
</evidence>
<dbReference type="InterPro" id="IPR050472">
    <property type="entry name" value="Anth_synth/Amidotransfase"/>
</dbReference>
<comment type="catalytic activity">
    <reaction evidence="7 8">
        <text>hydrogencarbonate + L-glutamine + 2 ATP + H2O = carbamoyl phosphate + L-glutamate + 2 ADP + phosphate + 2 H(+)</text>
        <dbReference type="Rhea" id="RHEA:18633"/>
        <dbReference type="ChEBI" id="CHEBI:15377"/>
        <dbReference type="ChEBI" id="CHEBI:15378"/>
        <dbReference type="ChEBI" id="CHEBI:17544"/>
        <dbReference type="ChEBI" id="CHEBI:29985"/>
        <dbReference type="ChEBI" id="CHEBI:30616"/>
        <dbReference type="ChEBI" id="CHEBI:43474"/>
        <dbReference type="ChEBI" id="CHEBI:58228"/>
        <dbReference type="ChEBI" id="CHEBI:58359"/>
        <dbReference type="ChEBI" id="CHEBI:456216"/>
        <dbReference type="EC" id="6.3.5.5"/>
    </reaction>
</comment>
<evidence type="ECO:0000256" key="3">
    <source>
        <dbReference type="ARBA" id="ARBA00022598"/>
    </source>
</evidence>
<dbReference type="EMBL" id="JAFBEC010000004">
    <property type="protein sequence ID" value="MBM7632519.1"/>
    <property type="molecule type" value="Genomic_DNA"/>
</dbReference>
<feature type="binding site" evidence="8">
    <location>
        <position position="291"/>
    </location>
    <ligand>
        <name>L-glutamine</name>
        <dbReference type="ChEBI" id="CHEBI:58359"/>
    </ligand>
</feature>
<comment type="function">
    <text evidence="8">Small subunit of the glutamine-dependent carbamoyl phosphate synthetase (CPSase). CPSase catalyzes the formation of carbamoyl phosphate from the ammonia moiety of glutamine, carbonate, and phosphate donated by ATP, constituting the first step of 2 biosynthetic pathways, one leading to arginine and/or urea and the other to pyrimidine nucleotides. The small subunit (glutamine amidotransferase) binds and cleaves glutamine to supply the large subunit with the substrate ammonia.</text>
</comment>
<evidence type="ECO:0000259" key="9">
    <source>
        <dbReference type="SMART" id="SM01097"/>
    </source>
</evidence>
<feature type="binding site" evidence="8">
    <location>
        <position position="292"/>
    </location>
    <ligand>
        <name>L-glutamine</name>
        <dbReference type="ChEBI" id="CHEBI:58359"/>
    </ligand>
</feature>
<feature type="active site" evidence="8">
    <location>
        <position position="332"/>
    </location>
</feature>
<dbReference type="GO" id="GO:0004088">
    <property type="term" value="F:carbamoyl-phosphate synthase (glutamine-hydrolyzing) activity"/>
    <property type="evidence" value="ECO:0007669"/>
    <property type="project" value="UniProtKB-EC"/>
</dbReference>
<reference evidence="10 11" key="1">
    <citation type="submission" date="2021-01" db="EMBL/GenBank/DDBJ databases">
        <title>Genomic Encyclopedia of Type Strains, Phase IV (KMG-IV): sequencing the most valuable type-strain genomes for metagenomic binning, comparative biology and taxonomic classification.</title>
        <authorList>
            <person name="Goeker M."/>
        </authorList>
    </citation>
    <scope>NUCLEOTIDE SEQUENCE [LARGE SCALE GENOMIC DNA]</scope>
    <source>
        <strain evidence="10 11">DSM 25540</strain>
    </source>
</reference>
<keyword evidence="8" id="KW-0055">Arginine biosynthesis</keyword>
<feature type="active site" evidence="8">
    <location>
        <position position="334"/>
    </location>
</feature>
<dbReference type="PRINTS" id="PR00099">
    <property type="entry name" value="CPSGATASE"/>
</dbReference>
<dbReference type="Gene3D" id="3.40.50.880">
    <property type="match status" value="1"/>
</dbReference>
<dbReference type="EC" id="6.3.5.5" evidence="8"/>
<evidence type="ECO:0000313" key="11">
    <source>
        <dbReference type="Proteomes" id="UP000741863"/>
    </source>
</evidence>
<evidence type="ECO:0000256" key="2">
    <source>
        <dbReference type="ARBA" id="ARBA00007800"/>
    </source>
</evidence>
<dbReference type="PANTHER" id="PTHR43418:SF7">
    <property type="entry name" value="CARBAMOYL-PHOSPHATE SYNTHASE SMALL CHAIN"/>
    <property type="match status" value="1"/>
</dbReference>
<dbReference type="NCBIfam" id="NF009475">
    <property type="entry name" value="PRK12838.1"/>
    <property type="match status" value="1"/>
</dbReference>
<feature type="region of interest" description="CPSase" evidence="8">
    <location>
        <begin position="1"/>
        <end position="171"/>
    </location>
</feature>
<dbReference type="Proteomes" id="UP000741863">
    <property type="component" value="Unassembled WGS sequence"/>
</dbReference>
<dbReference type="InterPro" id="IPR002474">
    <property type="entry name" value="CarbamoylP_synth_ssu_N"/>
</dbReference>
<dbReference type="NCBIfam" id="TIGR01368">
    <property type="entry name" value="CPSaseIIsmall"/>
    <property type="match status" value="1"/>
</dbReference>
<keyword evidence="11" id="KW-1185">Reference proteome</keyword>
<feature type="binding site" evidence="8">
    <location>
        <position position="222"/>
    </location>
    <ligand>
        <name>L-glutamine</name>
        <dbReference type="ChEBI" id="CHEBI:58359"/>
    </ligand>
</feature>
<dbReference type="InterPro" id="IPR029062">
    <property type="entry name" value="Class_I_gatase-like"/>
</dbReference>
<evidence type="ECO:0000313" key="10">
    <source>
        <dbReference type="EMBL" id="MBM7632519.1"/>
    </source>
</evidence>
<dbReference type="Pfam" id="PF00117">
    <property type="entry name" value="GATase"/>
    <property type="match status" value="1"/>
</dbReference>
<comment type="pathway">
    <text evidence="8">Pyrimidine metabolism; UMP biosynthesis via de novo pathway; (S)-dihydroorotate from bicarbonate: step 1/3.</text>
</comment>
<keyword evidence="8" id="KW-0665">Pyrimidine biosynthesis</keyword>